<dbReference type="RefSeq" id="WP_143535115.1">
    <property type="nucleotide sequence ID" value="NZ_FWFK01000004.1"/>
</dbReference>
<proteinExistence type="predicted"/>
<name>A0A1X6ZJX3_9RHOB</name>
<organism evidence="1 2">
    <name type="scientific">Roseivivax jejudonensis</name>
    <dbReference type="NCBI Taxonomy" id="1529041"/>
    <lineage>
        <taxon>Bacteria</taxon>
        <taxon>Pseudomonadati</taxon>
        <taxon>Pseudomonadota</taxon>
        <taxon>Alphaproteobacteria</taxon>
        <taxon>Rhodobacterales</taxon>
        <taxon>Roseobacteraceae</taxon>
        <taxon>Roseivivax</taxon>
    </lineage>
</organism>
<evidence type="ECO:0000313" key="2">
    <source>
        <dbReference type="Proteomes" id="UP000193570"/>
    </source>
</evidence>
<gene>
    <name evidence="1" type="ORF">ROJ8625_02576</name>
</gene>
<keyword evidence="2" id="KW-1185">Reference proteome</keyword>
<sequence length="80" mass="8434">MQRTLRIGLLASPLPANRGDAPKAGPATARSHARAVERILQTYPAPVCPDLEPAAIGHLARTALHAVAAEHAARARLTTR</sequence>
<accession>A0A1X6ZJX3</accession>
<reference evidence="1 2" key="1">
    <citation type="submission" date="2017-03" db="EMBL/GenBank/DDBJ databases">
        <authorList>
            <person name="Afonso C.L."/>
            <person name="Miller P.J."/>
            <person name="Scott M.A."/>
            <person name="Spackman E."/>
            <person name="Goraichik I."/>
            <person name="Dimitrov K.M."/>
            <person name="Suarez D.L."/>
            <person name="Swayne D.E."/>
        </authorList>
    </citation>
    <scope>NUCLEOTIDE SEQUENCE [LARGE SCALE GENOMIC DNA]</scope>
    <source>
        <strain evidence="1 2">CECT 8625</strain>
    </source>
</reference>
<evidence type="ECO:0000313" key="1">
    <source>
        <dbReference type="EMBL" id="SLN51609.1"/>
    </source>
</evidence>
<dbReference type="EMBL" id="FWFK01000004">
    <property type="protein sequence ID" value="SLN51609.1"/>
    <property type="molecule type" value="Genomic_DNA"/>
</dbReference>
<dbReference type="Proteomes" id="UP000193570">
    <property type="component" value="Unassembled WGS sequence"/>
</dbReference>
<protein>
    <submittedName>
        <fullName evidence="1">Uncharacterized protein</fullName>
    </submittedName>
</protein>
<dbReference type="AlphaFoldDB" id="A0A1X6ZJX3"/>